<evidence type="ECO:0000256" key="2">
    <source>
        <dbReference type="SAM" id="MobiDB-lite"/>
    </source>
</evidence>
<dbReference type="STRING" id="253628.A0A0D2B6C9"/>
<evidence type="ECO:0000256" key="1">
    <source>
        <dbReference type="ARBA" id="ARBA00008889"/>
    </source>
</evidence>
<dbReference type="EMBL" id="KN847534">
    <property type="protein sequence ID" value="KIW06794.1"/>
    <property type="molecule type" value="Genomic_DNA"/>
</dbReference>
<name>A0A0D2B6C9_9PEZI</name>
<dbReference type="InterPro" id="IPR043141">
    <property type="entry name" value="Ribosomal_uL10-like_sf"/>
</dbReference>
<evidence type="ECO:0000313" key="4">
    <source>
        <dbReference type="Proteomes" id="UP000053259"/>
    </source>
</evidence>
<reference evidence="3 4" key="1">
    <citation type="submission" date="2015-01" db="EMBL/GenBank/DDBJ databases">
        <title>The Genome Sequence of Ochroconis gallopava CBS43764.</title>
        <authorList>
            <consortium name="The Broad Institute Genomics Platform"/>
            <person name="Cuomo C."/>
            <person name="de Hoog S."/>
            <person name="Gorbushina A."/>
            <person name="Stielow B."/>
            <person name="Teixiera M."/>
            <person name="Abouelleil A."/>
            <person name="Chapman S.B."/>
            <person name="Priest M."/>
            <person name="Young S.K."/>
            <person name="Wortman J."/>
            <person name="Nusbaum C."/>
            <person name="Birren B."/>
        </authorList>
    </citation>
    <scope>NUCLEOTIDE SEQUENCE [LARGE SCALE GENOMIC DNA]</scope>
    <source>
        <strain evidence="3 4">CBS 43764</strain>
    </source>
</reference>
<dbReference type="AlphaFoldDB" id="A0A0D2B6C9"/>
<dbReference type="InParanoid" id="A0A0D2B6C9"/>
<keyword evidence="4" id="KW-1185">Reference proteome</keyword>
<organism evidence="3 4">
    <name type="scientific">Verruconis gallopava</name>
    <dbReference type="NCBI Taxonomy" id="253628"/>
    <lineage>
        <taxon>Eukaryota</taxon>
        <taxon>Fungi</taxon>
        <taxon>Dikarya</taxon>
        <taxon>Ascomycota</taxon>
        <taxon>Pezizomycotina</taxon>
        <taxon>Dothideomycetes</taxon>
        <taxon>Pleosporomycetidae</taxon>
        <taxon>Venturiales</taxon>
        <taxon>Sympoventuriaceae</taxon>
        <taxon>Verruconis</taxon>
    </lineage>
</organism>
<evidence type="ECO:0008006" key="5">
    <source>
        <dbReference type="Google" id="ProtNLM"/>
    </source>
</evidence>
<feature type="region of interest" description="Disordered" evidence="2">
    <location>
        <begin position="43"/>
        <end position="64"/>
    </location>
</feature>
<dbReference type="OrthoDB" id="360689at2759"/>
<dbReference type="HOGENOM" id="CLU_044515_0_0_1"/>
<dbReference type="PANTHER" id="PTHR11560">
    <property type="entry name" value="39S RIBOSOMAL PROTEIN L10, MITOCHONDRIAL"/>
    <property type="match status" value="1"/>
</dbReference>
<gene>
    <name evidence="3" type="ORF">PV09_02474</name>
</gene>
<dbReference type="InterPro" id="IPR047865">
    <property type="entry name" value="Ribosomal_uL10_bac_type"/>
</dbReference>
<sequence length="345" mass="38420">MSPRLRIPTRQWRCLNSNKNLAIKFQCRYASVATTPAPAIHENSDVDPPHIQRFPPTQPPSHKPPYMRKTQLHRQYQSLLKTTPLMLIFQHNNLTSSELNGIRRELAAALRKVDEAEGKAFADSIKLQVIQTGLFESALQVVEFYDPANPIKHTKPPPTEIPNSKQYKKNGPVPSKFDPQFNHGLSEMAYQTARNARKNKRQLSELAPLLKGPLMLLTLPTMSPAYLKAALTILSPSEKFPAPKRKVKPTLYEPAVQSGIQKLMLLAARAEGRVFDSDGAKWIGGIEGGLTGLRSQLVALLQHFGIGVTSTLEAASKSLYFSLESRRGMLEDAENPKPKEESSSQ</sequence>
<dbReference type="Proteomes" id="UP000053259">
    <property type="component" value="Unassembled WGS sequence"/>
</dbReference>
<protein>
    <recommendedName>
        <fullName evidence="5">Ribosomal protein L10</fullName>
    </recommendedName>
</protein>
<comment type="similarity">
    <text evidence="1">Belongs to the universal ribosomal protein uL10 family.</text>
</comment>
<dbReference type="Gene3D" id="3.30.70.1730">
    <property type="match status" value="1"/>
</dbReference>
<accession>A0A0D2B6C9</accession>
<dbReference type="VEuPathDB" id="FungiDB:PV09_02474"/>
<dbReference type="SUPFAM" id="SSF160369">
    <property type="entry name" value="Ribosomal protein L10-like"/>
    <property type="match status" value="2"/>
</dbReference>
<proteinExistence type="inferred from homology"/>
<evidence type="ECO:0000313" key="3">
    <source>
        <dbReference type="EMBL" id="KIW06794.1"/>
    </source>
</evidence>
<dbReference type="RefSeq" id="XP_016216663.1">
    <property type="nucleotide sequence ID" value="XM_016355527.1"/>
</dbReference>
<dbReference type="GeneID" id="27310447"/>